<proteinExistence type="predicted"/>
<dbReference type="RefSeq" id="XP_018189717.1">
    <property type="nucleotide sequence ID" value="XM_018332068.1"/>
</dbReference>
<dbReference type="AlphaFoldDB" id="A0A165I021"/>
<name>A0A165I021_XYLHT</name>
<sequence length="73" mass="7942">MRDGRCVDSLRRLAESLSIQDRSKLSNGASCGVRRAWPADSKALSASSMAIVYLIGPSGRKFNAATRQRFPIS</sequence>
<evidence type="ECO:0000313" key="1">
    <source>
        <dbReference type="EMBL" id="KZF24162.1"/>
    </source>
</evidence>
<reference evidence="1 2" key="1">
    <citation type="journal article" date="2016" name="Fungal Biol.">
        <title>The genome of Xylona heveae provides a window into fungal endophytism.</title>
        <authorList>
            <person name="Gazis R."/>
            <person name="Kuo A."/>
            <person name="Riley R."/>
            <person name="LaButti K."/>
            <person name="Lipzen A."/>
            <person name="Lin J."/>
            <person name="Amirebrahimi M."/>
            <person name="Hesse C.N."/>
            <person name="Spatafora J.W."/>
            <person name="Henrissat B."/>
            <person name="Hainaut M."/>
            <person name="Grigoriev I.V."/>
            <person name="Hibbett D.S."/>
        </authorList>
    </citation>
    <scope>NUCLEOTIDE SEQUENCE [LARGE SCALE GENOMIC DNA]</scope>
    <source>
        <strain evidence="1 2">TC161</strain>
    </source>
</reference>
<dbReference type="EMBL" id="KV407456">
    <property type="protein sequence ID" value="KZF24162.1"/>
    <property type="molecule type" value="Genomic_DNA"/>
</dbReference>
<accession>A0A165I021</accession>
<dbReference type="InParanoid" id="A0A165I021"/>
<dbReference type="GeneID" id="28897205"/>
<organism evidence="1 2">
    <name type="scientific">Xylona heveae (strain CBS 132557 / TC161)</name>
    <dbReference type="NCBI Taxonomy" id="1328760"/>
    <lineage>
        <taxon>Eukaryota</taxon>
        <taxon>Fungi</taxon>
        <taxon>Dikarya</taxon>
        <taxon>Ascomycota</taxon>
        <taxon>Pezizomycotina</taxon>
        <taxon>Xylonomycetes</taxon>
        <taxon>Xylonales</taxon>
        <taxon>Xylonaceae</taxon>
        <taxon>Xylona</taxon>
    </lineage>
</organism>
<keyword evidence="2" id="KW-1185">Reference proteome</keyword>
<gene>
    <name evidence="1" type="ORF">L228DRAFT_245050</name>
</gene>
<dbReference type="Proteomes" id="UP000076632">
    <property type="component" value="Unassembled WGS sequence"/>
</dbReference>
<protein>
    <submittedName>
        <fullName evidence="1">Uncharacterized protein</fullName>
    </submittedName>
</protein>
<evidence type="ECO:0000313" key="2">
    <source>
        <dbReference type="Proteomes" id="UP000076632"/>
    </source>
</evidence>